<keyword evidence="5 7" id="KW-0472">Membrane</keyword>
<dbReference type="RefSeq" id="WP_117681320.1">
    <property type="nucleotide sequence ID" value="NZ_JAHONI010000016.1"/>
</dbReference>
<name>A0A3E4QZ35_BACUN</name>
<evidence type="ECO:0000259" key="9">
    <source>
        <dbReference type="Pfam" id="PF07715"/>
    </source>
</evidence>
<keyword evidence="6 7" id="KW-0998">Cell outer membrane</keyword>
<evidence type="ECO:0000256" key="3">
    <source>
        <dbReference type="ARBA" id="ARBA00022452"/>
    </source>
</evidence>
<feature type="transmembrane region" description="Helical" evidence="8">
    <location>
        <begin position="59"/>
        <end position="75"/>
    </location>
</feature>
<evidence type="ECO:0000313" key="10">
    <source>
        <dbReference type="EMBL" id="RGL12470.1"/>
    </source>
</evidence>
<dbReference type="Pfam" id="PF13715">
    <property type="entry name" value="CarbopepD_reg_2"/>
    <property type="match status" value="1"/>
</dbReference>
<dbReference type="SUPFAM" id="SSF56935">
    <property type="entry name" value="Porins"/>
    <property type="match status" value="1"/>
</dbReference>
<dbReference type="GO" id="GO:0009279">
    <property type="term" value="C:cell outer membrane"/>
    <property type="evidence" value="ECO:0007669"/>
    <property type="project" value="UniProtKB-SubCell"/>
</dbReference>
<dbReference type="Proteomes" id="UP000260795">
    <property type="component" value="Unassembled WGS sequence"/>
</dbReference>
<dbReference type="InterPro" id="IPR023997">
    <property type="entry name" value="TonB-dep_OMP_SusC/RagA_CS"/>
</dbReference>
<reference evidence="10 11" key="1">
    <citation type="submission" date="2018-08" db="EMBL/GenBank/DDBJ databases">
        <title>A genome reference for cultivated species of the human gut microbiota.</title>
        <authorList>
            <person name="Zou Y."/>
            <person name="Xue W."/>
            <person name="Luo G."/>
        </authorList>
    </citation>
    <scope>NUCLEOTIDE SEQUENCE [LARGE SCALE GENOMIC DNA]</scope>
    <source>
        <strain evidence="10 11">TF08-13</strain>
    </source>
</reference>
<protein>
    <submittedName>
        <fullName evidence="10">SusC/RagA family TonB-linked outer membrane protein</fullName>
    </submittedName>
</protein>
<keyword evidence="2 7" id="KW-0813">Transport</keyword>
<dbReference type="Gene3D" id="2.40.170.20">
    <property type="entry name" value="TonB-dependent receptor, beta-barrel domain"/>
    <property type="match status" value="1"/>
</dbReference>
<keyword evidence="3 7" id="KW-1134">Transmembrane beta strand</keyword>
<dbReference type="Gene3D" id="2.60.40.1120">
    <property type="entry name" value="Carboxypeptidase-like, regulatory domain"/>
    <property type="match status" value="1"/>
</dbReference>
<keyword evidence="8" id="KW-1133">Transmembrane helix</keyword>
<dbReference type="FunFam" id="2.170.130.10:FF:000003">
    <property type="entry name" value="SusC/RagA family TonB-linked outer membrane protein"/>
    <property type="match status" value="1"/>
</dbReference>
<dbReference type="InterPro" id="IPR012910">
    <property type="entry name" value="Plug_dom"/>
</dbReference>
<dbReference type="InterPro" id="IPR037066">
    <property type="entry name" value="Plug_dom_sf"/>
</dbReference>
<evidence type="ECO:0000256" key="5">
    <source>
        <dbReference type="ARBA" id="ARBA00023136"/>
    </source>
</evidence>
<accession>A0A3E4QZ35</accession>
<comment type="similarity">
    <text evidence="7">Belongs to the TonB-dependent receptor family.</text>
</comment>
<dbReference type="NCBIfam" id="TIGR04056">
    <property type="entry name" value="OMP_RagA_SusC"/>
    <property type="match status" value="1"/>
</dbReference>
<evidence type="ECO:0000256" key="6">
    <source>
        <dbReference type="ARBA" id="ARBA00023237"/>
    </source>
</evidence>
<comment type="subcellular location">
    <subcellularLocation>
        <location evidence="1 7">Cell outer membrane</location>
        <topology evidence="1 7">Multi-pass membrane protein</topology>
    </subcellularLocation>
</comment>
<dbReference type="NCBIfam" id="TIGR04057">
    <property type="entry name" value="SusC_RagA_signa"/>
    <property type="match status" value="1"/>
</dbReference>
<feature type="domain" description="TonB-dependent receptor plug" evidence="9">
    <location>
        <begin position="254"/>
        <end position="357"/>
    </location>
</feature>
<evidence type="ECO:0000313" key="11">
    <source>
        <dbReference type="Proteomes" id="UP000260795"/>
    </source>
</evidence>
<evidence type="ECO:0000256" key="2">
    <source>
        <dbReference type="ARBA" id="ARBA00022448"/>
    </source>
</evidence>
<dbReference type="PROSITE" id="PS52016">
    <property type="entry name" value="TONB_DEPENDENT_REC_3"/>
    <property type="match status" value="1"/>
</dbReference>
<dbReference type="InterPro" id="IPR036942">
    <property type="entry name" value="Beta-barrel_TonB_sf"/>
</dbReference>
<dbReference type="InterPro" id="IPR008969">
    <property type="entry name" value="CarboxyPept-like_regulatory"/>
</dbReference>
<dbReference type="InterPro" id="IPR039426">
    <property type="entry name" value="TonB-dep_rcpt-like"/>
</dbReference>
<evidence type="ECO:0000256" key="4">
    <source>
        <dbReference type="ARBA" id="ARBA00022692"/>
    </source>
</evidence>
<comment type="caution">
    <text evidence="10">The sequence shown here is derived from an EMBL/GenBank/DDBJ whole genome shotgun (WGS) entry which is preliminary data.</text>
</comment>
<dbReference type="SUPFAM" id="SSF49464">
    <property type="entry name" value="Carboxypeptidase regulatory domain-like"/>
    <property type="match status" value="1"/>
</dbReference>
<sequence length="1137" mass="125943">MDNKKQANVRTICLIIKKILYRPTTGCTKVKNVVHKFMKNKSNTKANISFVNFISRKRTQICFLFFIALFSSLFIQESKAQNRRVNLTLSDVTLNEAIKAIEQNTEYVFFYKNSDIDLNRKVSVKAKNASIKSVMTQILPDSKYKIENSKIIILPKGQQSKRKIAGTITDDKGEPVIGANIMEKGTTNGTITSIDGSFSLEVASNAILHITSIGYKSQEIKVGNNNGFKIKLIEDSELLDEVVVVGYGTQKRVNLTGAIAVASSADIKIKPVGQTSVALQGVLPGVTVTQRSGEPGADSGSIRIRGIGTLSDANPLVLIDGVEGSINNIDPNLIESVSVLKDAASAAIYGSRAANGVVLVTTKRGSEGRFAISYTNYLGWQEPTNMPDIVDAVGYMTLLNVAYKNVGRDPLYSDELIEQYKKQNGVSSDDYPNTDWQKKTLTKSGFQQSHFLNISGGNEKLKTFTSLGYFTQDGLIENSSFKRLNLRNNMDWKFSSKLKAKVDLQFTSTKKSSPSSGAGNIFIWMNGIPANQIGINSDGSWGVGWNGVNPISHAKDAGAFVTRTIWGSINTSLIYSPFSWLTAEVNVAPKYTVASNDNLTKAIQSYLPDGNPSFVHPTKNSLTNSDAKTLHNNVRATLTAEKNIGDHNITVLAGASQEERHAKNFSAYRDSIDVNYPVLNTGSVANQSVSGGRDRFVLRSFFARANYNYKQKYLFEFNIRRDGSSRFAKGNKWATFPSASVGWRISEEKFMRKLKEKFLDDLKLRVSWGKLGNQNVGSSYYPFTTQMVFGVTAMGNQVVNMAVFSKMPNSLIKWETTESKDIGLDMTLFNKLNITADYYQKETRDILLTLPIPYTIGLDAPVQNAGVVENKGWELGITYRDKIGDLQYSVNFNLSDVKNKITDLRGQNGTGFIANREGHPINSIYGYIAEGYFQSEEEIANSATQVGTIKPGDIKYRDLNGDNRINGDDKVVIGSTIPRYTFGLNIGANYKGIDLSMFFQGVGKADGYLQGPGIVPFVSGESVGGTVLEEHKDYWTENNRNAAYPRLAFNESNNNQVSTFWLKDASYLRLKNLQVGYTLPVNLTKKWGINHLRFFANGTNLFTLDKFWKGYNVEAPTGMVNFYPQVKVYSFGLEVKF</sequence>
<dbReference type="Pfam" id="PF07715">
    <property type="entry name" value="Plug"/>
    <property type="match status" value="1"/>
</dbReference>
<proteinExistence type="inferred from homology"/>
<organism evidence="10 11">
    <name type="scientific">Bacteroides uniformis</name>
    <dbReference type="NCBI Taxonomy" id="820"/>
    <lineage>
        <taxon>Bacteria</taxon>
        <taxon>Pseudomonadati</taxon>
        <taxon>Bacteroidota</taxon>
        <taxon>Bacteroidia</taxon>
        <taxon>Bacteroidales</taxon>
        <taxon>Bacteroidaceae</taxon>
        <taxon>Bacteroides</taxon>
    </lineage>
</organism>
<gene>
    <name evidence="10" type="ORF">DXC80_12640</name>
</gene>
<dbReference type="FunFam" id="2.60.40.1120:FF:000003">
    <property type="entry name" value="Outer membrane protein Omp121"/>
    <property type="match status" value="1"/>
</dbReference>
<dbReference type="InterPro" id="IPR023996">
    <property type="entry name" value="TonB-dep_OMP_SusC/RagA"/>
</dbReference>
<dbReference type="Gene3D" id="2.170.130.10">
    <property type="entry name" value="TonB-dependent receptor, plug domain"/>
    <property type="match status" value="1"/>
</dbReference>
<evidence type="ECO:0000256" key="1">
    <source>
        <dbReference type="ARBA" id="ARBA00004571"/>
    </source>
</evidence>
<evidence type="ECO:0000256" key="8">
    <source>
        <dbReference type="SAM" id="Phobius"/>
    </source>
</evidence>
<dbReference type="EMBL" id="QSRK01000019">
    <property type="protein sequence ID" value="RGL12470.1"/>
    <property type="molecule type" value="Genomic_DNA"/>
</dbReference>
<evidence type="ECO:0000256" key="7">
    <source>
        <dbReference type="PROSITE-ProRule" id="PRU01360"/>
    </source>
</evidence>
<dbReference type="AlphaFoldDB" id="A0A3E4QZ35"/>
<keyword evidence="4 7" id="KW-0812">Transmembrane</keyword>